<dbReference type="Pfam" id="PF00365">
    <property type="entry name" value="PFK"/>
    <property type="match status" value="1"/>
</dbReference>
<evidence type="ECO:0000256" key="4">
    <source>
        <dbReference type="ARBA" id="ARBA00022723"/>
    </source>
</evidence>
<organism evidence="12 13">
    <name type="scientific">Rhodosorus marinus</name>
    <dbReference type="NCBI Taxonomy" id="101924"/>
    <lineage>
        <taxon>Eukaryota</taxon>
        <taxon>Rhodophyta</taxon>
        <taxon>Stylonematophyceae</taxon>
        <taxon>Stylonematales</taxon>
        <taxon>Stylonemataceae</taxon>
        <taxon>Rhodosorus</taxon>
    </lineage>
</organism>
<comment type="catalytic activity">
    <reaction evidence="10">
        <text>beta-D-fructose 6-phosphate + ATP = beta-D-fructose 1,6-bisphosphate + ADP + H(+)</text>
        <dbReference type="Rhea" id="RHEA:16109"/>
        <dbReference type="ChEBI" id="CHEBI:15378"/>
        <dbReference type="ChEBI" id="CHEBI:30616"/>
        <dbReference type="ChEBI" id="CHEBI:32966"/>
        <dbReference type="ChEBI" id="CHEBI:57634"/>
        <dbReference type="ChEBI" id="CHEBI:456216"/>
        <dbReference type="EC" id="2.7.1.11"/>
    </reaction>
</comment>
<keyword evidence="3" id="KW-0808">Transferase</keyword>
<keyword evidence="8" id="KW-0460">Magnesium</keyword>
<evidence type="ECO:0000259" key="11">
    <source>
        <dbReference type="Pfam" id="PF00365"/>
    </source>
</evidence>
<evidence type="ECO:0000256" key="1">
    <source>
        <dbReference type="ARBA" id="ARBA00001946"/>
    </source>
</evidence>
<dbReference type="SUPFAM" id="SSF53784">
    <property type="entry name" value="Phosphofructokinase"/>
    <property type="match status" value="1"/>
</dbReference>
<dbReference type="GO" id="GO:0003872">
    <property type="term" value="F:6-phosphofructokinase activity"/>
    <property type="evidence" value="ECO:0007669"/>
    <property type="project" value="UniProtKB-EC"/>
</dbReference>
<dbReference type="PRINTS" id="PR00476">
    <property type="entry name" value="PHFRCTKINASE"/>
</dbReference>
<keyword evidence="9" id="KW-0324">Glycolysis</keyword>
<dbReference type="EMBL" id="JAMWBK010000004">
    <property type="protein sequence ID" value="KAJ8906121.1"/>
    <property type="molecule type" value="Genomic_DNA"/>
</dbReference>
<dbReference type="AlphaFoldDB" id="A0AAV8UWZ8"/>
<name>A0AAV8UWZ8_9RHOD</name>
<dbReference type="InterPro" id="IPR000023">
    <property type="entry name" value="Phosphofructokinase_dom"/>
</dbReference>
<dbReference type="InterPro" id="IPR012004">
    <property type="entry name" value="PyroP-dep_PFK_TP0108"/>
</dbReference>
<protein>
    <recommendedName>
        <fullName evidence="11">Phosphofructokinase domain-containing protein</fullName>
    </recommendedName>
</protein>
<evidence type="ECO:0000256" key="6">
    <source>
        <dbReference type="ARBA" id="ARBA00022777"/>
    </source>
</evidence>
<dbReference type="FunFam" id="3.40.50.450:FF:000002">
    <property type="entry name" value="ATP-dependent 6-phosphofructokinase"/>
    <property type="match status" value="1"/>
</dbReference>
<dbReference type="PANTHER" id="PTHR45770">
    <property type="entry name" value="ATP-DEPENDENT 6-PHOSPHOFRUCTOKINASE 1"/>
    <property type="match status" value="1"/>
</dbReference>
<evidence type="ECO:0000256" key="7">
    <source>
        <dbReference type="ARBA" id="ARBA00022840"/>
    </source>
</evidence>
<dbReference type="Proteomes" id="UP001157974">
    <property type="component" value="Unassembled WGS sequence"/>
</dbReference>
<reference evidence="12 13" key="1">
    <citation type="journal article" date="2023" name="Nat. Commun.">
        <title>Origin of minicircular mitochondrial genomes in red algae.</title>
        <authorList>
            <person name="Lee Y."/>
            <person name="Cho C.H."/>
            <person name="Lee Y.M."/>
            <person name="Park S.I."/>
            <person name="Yang J.H."/>
            <person name="West J.A."/>
            <person name="Bhattacharya D."/>
            <person name="Yoon H.S."/>
        </authorList>
    </citation>
    <scope>NUCLEOTIDE SEQUENCE [LARGE SCALE GENOMIC DNA]</scope>
    <source>
        <strain evidence="12 13">CCMP1338</strain>
        <tissue evidence="12">Whole cell</tissue>
    </source>
</reference>
<accession>A0AAV8UWZ8</accession>
<comment type="caution">
    <text evidence="12">The sequence shown here is derived from an EMBL/GenBank/DDBJ whole genome shotgun (WGS) entry which is preliminary data.</text>
</comment>
<comment type="function">
    <text evidence="2">Catalyzes the phosphorylation of D-fructose 6-phosphate to fructose 1,6-bisphosphate by ATP, the first committing step of glycolysis.</text>
</comment>
<evidence type="ECO:0000256" key="2">
    <source>
        <dbReference type="ARBA" id="ARBA00002659"/>
    </source>
</evidence>
<evidence type="ECO:0000313" key="13">
    <source>
        <dbReference type="Proteomes" id="UP001157974"/>
    </source>
</evidence>
<dbReference type="GO" id="GO:0046872">
    <property type="term" value="F:metal ion binding"/>
    <property type="evidence" value="ECO:0007669"/>
    <property type="project" value="UniProtKB-KW"/>
</dbReference>
<comment type="cofactor">
    <cofactor evidence="1">
        <name>Mg(2+)</name>
        <dbReference type="ChEBI" id="CHEBI:18420"/>
    </cofactor>
</comment>
<dbReference type="NCBIfam" id="NF005301">
    <property type="entry name" value="PRK06830.1"/>
    <property type="match status" value="1"/>
</dbReference>
<keyword evidence="5" id="KW-0547">Nucleotide-binding</keyword>
<evidence type="ECO:0000313" key="12">
    <source>
        <dbReference type="EMBL" id="KAJ8906121.1"/>
    </source>
</evidence>
<dbReference type="InterPro" id="IPR035966">
    <property type="entry name" value="PKF_sf"/>
</dbReference>
<evidence type="ECO:0000256" key="5">
    <source>
        <dbReference type="ARBA" id="ARBA00022741"/>
    </source>
</evidence>
<keyword evidence="4" id="KW-0479">Metal-binding</keyword>
<sequence length="512" mass="56540">MDDERGSEDGSTMVESAEIKRTDTMELLKKLKVTVGKDAASIHDHPKIKTLISEEEVAMYSKTIGPDPNAHFNEPSKLSDWCEVNVTRSPLAEDKKSASFISPNETILVDVISHTKHATVSREFLRAGPRELIATDPRHVKAAIVTCGGLCPGLNTVVREVFMALKNLYGVEQIYGIPYGYKGFYEPDLEIRLLTEEFVSDIHHEGGSVLGSSRGGHHTKMICDAIVDFEFNQVYIIGGDGTHRGAIKIYEELKSRKLKASIIGIPKTIDNDIALIDRSFGFDTAVEEAQRAIDSAKTEAISAFNGIGLVKLMGRHSGHIAMFSTLASRDVDVCLIPEVKFVLEGPNVMHSSSQLRQRQGLFAYLEKLLHQKGHAVIVIAEGAGEELLDQSQMTRDASGNVKKTQDVGLWLKGQIVDHFKTTKEDMTLKYIDPTYMIRTVAANASDNLYCGVLGQNAVHGAFAGLSGFTVGLINTYYVYIPMGEISVGRMKVDVHSRMWHRVISTTRQPQLY</sequence>
<dbReference type="PIRSF" id="PIRSF000534">
    <property type="entry name" value="PPi_PFK_TP0108"/>
    <property type="match status" value="1"/>
</dbReference>
<dbReference type="InterPro" id="IPR050929">
    <property type="entry name" value="PFKA"/>
</dbReference>
<dbReference type="GO" id="GO:0006002">
    <property type="term" value="P:fructose 6-phosphate metabolic process"/>
    <property type="evidence" value="ECO:0007669"/>
    <property type="project" value="InterPro"/>
</dbReference>
<evidence type="ECO:0000256" key="10">
    <source>
        <dbReference type="ARBA" id="ARBA00048070"/>
    </source>
</evidence>
<gene>
    <name evidence="12" type="ORF">NDN08_002619</name>
</gene>
<evidence type="ECO:0000256" key="8">
    <source>
        <dbReference type="ARBA" id="ARBA00022842"/>
    </source>
</evidence>
<keyword evidence="13" id="KW-1185">Reference proteome</keyword>
<keyword evidence="7" id="KW-0067">ATP-binding</keyword>
<keyword evidence="6" id="KW-0418">Kinase</keyword>
<evidence type="ECO:0000256" key="9">
    <source>
        <dbReference type="ARBA" id="ARBA00023152"/>
    </source>
</evidence>
<evidence type="ECO:0000256" key="3">
    <source>
        <dbReference type="ARBA" id="ARBA00022679"/>
    </source>
</evidence>
<dbReference type="GO" id="GO:0005524">
    <property type="term" value="F:ATP binding"/>
    <property type="evidence" value="ECO:0007669"/>
    <property type="project" value="UniProtKB-KW"/>
</dbReference>
<proteinExistence type="predicted"/>
<dbReference type="GO" id="GO:0005737">
    <property type="term" value="C:cytoplasm"/>
    <property type="evidence" value="ECO:0007669"/>
    <property type="project" value="UniProtKB-ARBA"/>
</dbReference>
<dbReference type="Gene3D" id="3.40.50.450">
    <property type="match status" value="1"/>
</dbReference>
<dbReference type="InterPro" id="IPR022953">
    <property type="entry name" value="ATP_PFK"/>
</dbReference>
<feature type="domain" description="Phosphofructokinase" evidence="11">
    <location>
        <begin position="142"/>
        <end position="459"/>
    </location>
</feature>